<name>A0A8H4J003_9PEZI</name>
<evidence type="ECO:0000256" key="2">
    <source>
        <dbReference type="SAM" id="MobiDB-lite"/>
    </source>
</evidence>
<accession>A0A8H4J003</accession>
<dbReference type="OrthoDB" id="10582167at2759"/>
<evidence type="ECO:0000313" key="4">
    <source>
        <dbReference type="Proteomes" id="UP000572817"/>
    </source>
</evidence>
<reference evidence="3" key="1">
    <citation type="submission" date="2020-04" db="EMBL/GenBank/DDBJ databases">
        <title>Genome Assembly and Annotation of Botryosphaeria dothidea sdau 11-99, a Latent Pathogen of Apple Fruit Ring Rot in China.</title>
        <authorList>
            <person name="Yu C."/>
            <person name="Diao Y."/>
            <person name="Lu Q."/>
            <person name="Zhao J."/>
            <person name="Cui S."/>
            <person name="Peng C."/>
            <person name="He B."/>
            <person name="Liu H."/>
        </authorList>
    </citation>
    <scope>NUCLEOTIDE SEQUENCE [LARGE SCALE GENOMIC DNA]</scope>
    <source>
        <strain evidence="3">Sdau11-99</strain>
    </source>
</reference>
<evidence type="ECO:0000256" key="1">
    <source>
        <dbReference type="SAM" id="Coils"/>
    </source>
</evidence>
<dbReference type="AlphaFoldDB" id="A0A8H4J003"/>
<gene>
    <name evidence="3" type="ORF">GTA08_BOTSDO02192</name>
</gene>
<feature type="compositionally biased region" description="Polar residues" evidence="2">
    <location>
        <begin position="38"/>
        <end position="61"/>
    </location>
</feature>
<feature type="region of interest" description="Disordered" evidence="2">
    <location>
        <begin position="20"/>
        <end position="108"/>
    </location>
</feature>
<keyword evidence="1" id="KW-0175">Coiled coil</keyword>
<protein>
    <submittedName>
        <fullName evidence="3">Uncharacterized protein</fullName>
    </submittedName>
</protein>
<evidence type="ECO:0000313" key="3">
    <source>
        <dbReference type="EMBL" id="KAF4310304.1"/>
    </source>
</evidence>
<dbReference type="EMBL" id="WWBZ02000016">
    <property type="protein sequence ID" value="KAF4310304.1"/>
    <property type="molecule type" value="Genomic_DNA"/>
</dbReference>
<proteinExistence type="predicted"/>
<feature type="coiled-coil region" evidence="1">
    <location>
        <begin position="115"/>
        <end position="170"/>
    </location>
</feature>
<comment type="caution">
    <text evidence="3">The sequence shown here is derived from an EMBL/GenBank/DDBJ whole genome shotgun (WGS) entry which is preliminary data.</text>
</comment>
<dbReference type="Proteomes" id="UP000572817">
    <property type="component" value="Unassembled WGS sequence"/>
</dbReference>
<keyword evidence="4" id="KW-1185">Reference proteome</keyword>
<sequence length="180" mass="19104">MDNFMTLTAATANGIKTGSTAGGCGCNLSKDDRKPGGNIQTSDATQLNGLTRTSRGVQFTPGNKDGGGKDSATQTNGLTPDKNSHLNPKAPAFAPLSSNHANGPDTRLWSKPVTVESLTQELAKERHQRSAAEAEAKLVRESLQRKESEIRAAEEQLAQLKDMLIKGRKASAGKAPYESQ</sequence>
<organism evidence="3 4">
    <name type="scientific">Botryosphaeria dothidea</name>
    <dbReference type="NCBI Taxonomy" id="55169"/>
    <lineage>
        <taxon>Eukaryota</taxon>
        <taxon>Fungi</taxon>
        <taxon>Dikarya</taxon>
        <taxon>Ascomycota</taxon>
        <taxon>Pezizomycotina</taxon>
        <taxon>Dothideomycetes</taxon>
        <taxon>Dothideomycetes incertae sedis</taxon>
        <taxon>Botryosphaeriales</taxon>
        <taxon>Botryosphaeriaceae</taxon>
        <taxon>Botryosphaeria</taxon>
    </lineage>
</organism>